<keyword evidence="11" id="KW-1185">Reference proteome</keyword>
<evidence type="ECO:0000256" key="2">
    <source>
        <dbReference type="ARBA" id="ARBA00006339"/>
    </source>
</evidence>
<proteinExistence type="inferred from homology"/>
<dbReference type="PANTHER" id="PTHR12137:SF54">
    <property type="entry name" value="CARBOHYDRATE SULFOTRANSFERASE"/>
    <property type="match status" value="1"/>
</dbReference>
<dbReference type="Proteomes" id="UP000440578">
    <property type="component" value="Unassembled WGS sequence"/>
</dbReference>
<evidence type="ECO:0000256" key="5">
    <source>
        <dbReference type="ARBA" id="ARBA00022989"/>
    </source>
</evidence>
<accession>A0A6A4WSH5</accession>
<dbReference type="GO" id="GO:0000139">
    <property type="term" value="C:Golgi membrane"/>
    <property type="evidence" value="ECO:0007669"/>
    <property type="project" value="UniProtKB-SubCell"/>
</dbReference>
<evidence type="ECO:0000313" key="11">
    <source>
        <dbReference type="Proteomes" id="UP000440578"/>
    </source>
</evidence>
<evidence type="ECO:0000256" key="1">
    <source>
        <dbReference type="ARBA" id="ARBA00004323"/>
    </source>
</evidence>
<evidence type="ECO:0000256" key="8">
    <source>
        <dbReference type="ARBA" id="ARBA00023180"/>
    </source>
</evidence>
<dbReference type="InterPro" id="IPR018011">
    <property type="entry name" value="Carb_sulfotrans_8-10"/>
</dbReference>
<dbReference type="PANTHER" id="PTHR12137">
    <property type="entry name" value="CARBOHYDRATE SULFOTRANSFERASE"/>
    <property type="match status" value="1"/>
</dbReference>
<dbReference type="AlphaFoldDB" id="A0A6A4WSH5"/>
<keyword evidence="5" id="KW-1133">Transmembrane helix</keyword>
<reference evidence="10 11" key="1">
    <citation type="submission" date="2019-07" db="EMBL/GenBank/DDBJ databases">
        <title>Draft genome assembly of a fouling barnacle, Amphibalanus amphitrite (Darwin, 1854): The first reference genome for Thecostraca.</title>
        <authorList>
            <person name="Kim W."/>
        </authorList>
    </citation>
    <scope>NUCLEOTIDE SEQUENCE [LARGE SCALE GENOMIC DNA]</scope>
    <source>
        <strain evidence="10">SNU_AA5</strain>
        <tissue evidence="10">Soma without cirri and trophi</tissue>
    </source>
</reference>
<dbReference type="EMBL" id="VIIS01000379">
    <property type="protein sequence ID" value="KAF0309725.1"/>
    <property type="molecule type" value="Genomic_DNA"/>
</dbReference>
<evidence type="ECO:0000313" key="10">
    <source>
        <dbReference type="EMBL" id="KAF0309725.1"/>
    </source>
</evidence>
<keyword evidence="8 9" id="KW-0325">Glycoprotein</keyword>
<keyword evidence="7" id="KW-0472">Membrane</keyword>
<keyword evidence="4" id="KW-0812">Transmembrane</keyword>
<dbReference type="Pfam" id="PF03567">
    <property type="entry name" value="Sulfotransfer_2"/>
    <property type="match status" value="1"/>
</dbReference>
<evidence type="ECO:0000256" key="4">
    <source>
        <dbReference type="ARBA" id="ARBA00022692"/>
    </source>
</evidence>
<protein>
    <recommendedName>
        <fullName evidence="9">Carbohydrate sulfotransferase</fullName>
        <ecNumber evidence="9">2.8.2.-</ecNumber>
    </recommendedName>
</protein>
<dbReference type="OrthoDB" id="6376404at2759"/>
<dbReference type="GO" id="GO:0016051">
    <property type="term" value="P:carbohydrate biosynthetic process"/>
    <property type="evidence" value="ECO:0007669"/>
    <property type="project" value="InterPro"/>
</dbReference>
<dbReference type="GO" id="GO:0008146">
    <property type="term" value="F:sulfotransferase activity"/>
    <property type="evidence" value="ECO:0007669"/>
    <property type="project" value="InterPro"/>
</dbReference>
<name>A0A6A4WSH5_AMPAM</name>
<evidence type="ECO:0000256" key="9">
    <source>
        <dbReference type="RuleBase" id="RU364020"/>
    </source>
</evidence>
<dbReference type="SUPFAM" id="SSF52540">
    <property type="entry name" value="P-loop containing nucleoside triphosphate hydrolases"/>
    <property type="match status" value="1"/>
</dbReference>
<evidence type="ECO:0000256" key="7">
    <source>
        <dbReference type="ARBA" id="ARBA00023136"/>
    </source>
</evidence>
<evidence type="ECO:0000256" key="3">
    <source>
        <dbReference type="ARBA" id="ARBA00022679"/>
    </source>
</evidence>
<dbReference type="InterPro" id="IPR027417">
    <property type="entry name" value="P-loop_NTPase"/>
</dbReference>
<keyword evidence="9" id="KW-0119">Carbohydrate metabolism</keyword>
<evidence type="ECO:0000256" key="6">
    <source>
        <dbReference type="ARBA" id="ARBA00023034"/>
    </source>
</evidence>
<keyword evidence="3 9" id="KW-0808">Transferase</keyword>
<comment type="caution">
    <text evidence="10">The sequence shown here is derived from an EMBL/GenBank/DDBJ whole genome shotgun (WGS) entry which is preliminary data.</text>
</comment>
<keyword evidence="9" id="KW-0735">Signal-anchor</keyword>
<comment type="similarity">
    <text evidence="2 9">Belongs to the sulfotransferase 2 family.</text>
</comment>
<organism evidence="10 11">
    <name type="scientific">Amphibalanus amphitrite</name>
    <name type="common">Striped barnacle</name>
    <name type="synonym">Balanus amphitrite</name>
    <dbReference type="NCBI Taxonomy" id="1232801"/>
    <lineage>
        <taxon>Eukaryota</taxon>
        <taxon>Metazoa</taxon>
        <taxon>Ecdysozoa</taxon>
        <taxon>Arthropoda</taxon>
        <taxon>Crustacea</taxon>
        <taxon>Multicrustacea</taxon>
        <taxon>Cirripedia</taxon>
        <taxon>Thoracica</taxon>
        <taxon>Thoracicalcarea</taxon>
        <taxon>Balanomorpha</taxon>
        <taxon>Balanoidea</taxon>
        <taxon>Balanidae</taxon>
        <taxon>Amphibalaninae</taxon>
        <taxon>Amphibalanus</taxon>
    </lineage>
</organism>
<gene>
    <name evidence="10" type="primary">chst10_5</name>
    <name evidence="10" type="ORF">FJT64_019186</name>
</gene>
<dbReference type="EC" id="2.8.2.-" evidence="9"/>
<dbReference type="InterPro" id="IPR005331">
    <property type="entry name" value="Sulfotransferase"/>
</dbReference>
<sequence length="233" mass="26817">MDSSQKGRYKWMGDVHVDDIVWTRLPKVATTFMTTIILRRILKNATLECSSSCHARLEAATSSDSRIHDELIGVRPDGPGGSLLIVRRPYDRLVSAFLDKIAGDDPMQLWDKIKRISGRANSTGPPTFAEFVNFVIWQDDTDDLMDGHWDTQERLSRVCERDYQYIVQLETLEEELPYVLRRLGLETEARHPVTSRNASPRRYDTGHYLDQLTEAQLARLDTVYRMDIILFNG</sequence>
<keyword evidence="6 9" id="KW-0333">Golgi apparatus</keyword>
<comment type="subcellular location">
    <subcellularLocation>
        <location evidence="1 9">Golgi apparatus membrane</location>
        <topology evidence="1 9">Single-pass type II membrane protein</topology>
    </subcellularLocation>
</comment>